<reference evidence="2 3" key="1">
    <citation type="submission" date="2018-11" db="EMBL/GenBank/DDBJ databases">
        <title>Draft genome analysis of Rheinheimera mesophila isolated from an industrial waste site.</title>
        <authorList>
            <person name="Yu Q."/>
            <person name="Qi Y."/>
            <person name="Zhang H."/>
            <person name="Lu Y."/>
            <person name="Pu J."/>
        </authorList>
    </citation>
    <scope>NUCLEOTIDE SEQUENCE [LARGE SCALE GENOMIC DNA]</scope>
    <source>
        <strain evidence="2 3">IITR13</strain>
    </source>
</reference>
<accession>A0A3P3QT74</accession>
<dbReference type="InterPro" id="IPR036182">
    <property type="entry name" value="PCuAC_sf"/>
</dbReference>
<dbReference type="InterPro" id="IPR058248">
    <property type="entry name" value="Lxx211020-like"/>
</dbReference>
<sequence>MKKWIVAAIFSLSSTATLAGVVVTDATIREMLPGRSMTAGYFSLKNETDVAAELVSASSPQFGSVELHQHSHKDGMMKMEQVQSVVVAAGEQVHFQPGGLHLMLFDAKTSVTPGQQIPLRLTFKDGQSIEVQASVSAIPTH</sequence>
<dbReference type="OrthoDB" id="9796962at2"/>
<feature type="signal peptide" evidence="1">
    <location>
        <begin position="1"/>
        <end position="19"/>
    </location>
</feature>
<name>A0A3P3QT74_9GAMM</name>
<dbReference type="EMBL" id="RRCF01000001">
    <property type="protein sequence ID" value="RRJ23699.1"/>
    <property type="molecule type" value="Genomic_DNA"/>
</dbReference>
<dbReference type="AlphaFoldDB" id="A0A3P3QT74"/>
<dbReference type="Gene3D" id="2.60.40.1890">
    <property type="entry name" value="PCu(A)C copper chaperone"/>
    <property type="match status" value="1"/>
</dbReference>
<organism evidence="2 3">
    <name type="scientific">Rheinheimera mesophila</name>
    <dbReference type="NCBI Taxonomy" id="1547515"/>
    <lineage>
        <taxon>Bacteria</taxon>
        <taxon>Pseudomonadati</taxon>
        <taxon>Pseudomonadota</taxon>
        <taxon>Gammaproteobacteria</taxon>
        <taxon>Chromatiales</taxon>
        <taxon>Chromatiaceae</taxon>
        <taxon>Rheinheimera</taxon>
    </lineage>
</organism>
<dbReference type="RefSeq" id="WP_046518361.1">
    <property type="nucleotide sequence ID" value="NZ_LAVS01000001.1"/>
</dbReference>
<gene>
    <name evidence="2" type="ORF">EIK76_06485</name>
</gene>
<dbReference type="SUPFAM" id="SSF110087">
    <property type="entry name" value="DR1885-like metal-binding protein"/>
    <property type="match status" value="1"/>
</dbReference>
<dbReference type="Pfam" id="PF04314">
    <property type="entry name" value="PCuAC"/>
    <property type="match status" value="1"/>
</dbReference>
<dbReference type="PANTHER" id="PTHR36302:SF1">
    <property type="entry name" value="COPPER CHAPERONE PCU(A)C"/>
    <property type="match status" value="1"/>
</dbReference>
<dbReference type="InterPro" id="IPR007410">
    <property type="entry name" value="LpqE-like"/>
</dbReference>
<evidence type="ECO:0000313" key="2">
    <source>
        <dbReference type="EMBL" id="RRJ23699.1"/>
    </source>
</evidence>
<protein>
    <submittedName>
        <fullName evidence="2">Copper chaperone PCu(A)C</fullName>
    </submittedName>
</protein>
<evidence type="ECO:0000313" key="3">
    <source>
        <dbReference type="Proteomes" id="UP000276260"/>
    </source>
</evidence>
<dbReference type="Proteomes" id="UP000276260">
    <property type="component" value="Unassembled WGS sequence"/>
</dbReference>
<dbReference type="PANTHER" id="PTHR36302">
    <property type="entry name" value="BLR7088 PROTEIN"/>
    <property type="match status" value="1"/>
</dbReference>
<feature type="chain" id="PRO_5018567656" evidence="1">
    <location>
        <begin position="20"/>
        <end position="141"/>
    </location>
</feature>
<proteinExistence type="predicted"/>
<evidence type="ECO:0000256" key="1">
    <source>
        <dbReference type="SAM" id="SignalP"/>
    </source>
</evidence>
<keyword evidence="3" id="KW-1185">Reference proteome</keyword>
<comment type="caution">
    <text evidence="2">The sequence shown here is derived from an EMBL/GenBank/DDBJ whole genome shotgun (WGS) entry which is preliminary data.</text>
</comment>
<keyword evidence="1" id="KW-0732">Signal</keyword>